<proteinExistence type="predicted"/>
<protein>
    <submittedName>
        <fullName evidence="2">Uncharacterized protein</fullName>
    </submittedName>
</protein>
<evidence type="ECO:0000256" key="1">
    <source>
        <dbReference type="SAM" id="MobiDB-lite"/>
    </source>
</evidence>
<dbReference type="AlphaFoldDB" id="A0AA48GYL1"/>
<gene>
    <name evidence="2" type="ORF">METESE_36170</name>
</gene>
<organism evidence="2 3">
    <name type="scientific">Mesoterricola sediminis</name>
    <dbReference type="NCBI Taxonomy" id="2927980"/>
    <lineage>
        <taxon>Bacteria</taxon>
        <taxon>Pseudomonadati</taxon>
        <taxon>Acidobacteriota</taxon>
        <taxon>Holophagae</taxon>
        <taxon>Holophagales</taxon>
        <taxon>Holophagaceae</taxon>
        <taxon>Mesoterricola</taxon>
    </lineage>
</organism>
<dbReference type="KEGG" id="msea:METESE_36170"/>
<accession>A0AA48GYL1</accession>
<keyword evidence="3" id="KW-1185">Reference proteome</keyword>
<dbReference type="Proteomes" id="UP001228113">
    <property type="component" value="Chromosome"/>
</dbReference>
<evidence type="ECO:0000313" key="2">
    <source>
        <dbReference type="EMBL" id="BDU78659.1"/>
    </source>
</evidence>
<sequence>MIPRWAFLVGLFLAVGLAPGCRRKAAAPPTPWLALDTQPPEEGALGILTGPGRGQQAFTVTWVKKRPGDSLPGLEFLAWFRGPKAEKILAVECLSLSQPLVSGEPSEHPAVFAVDGNRALIWGGPSGWGWVDLAKSRARVETLDAHLETLLAGMKEAREHRTSAEGWTLHNRLVLLPAQQAVRTEPQDGAPFAAAGFPAGGLEGEGVWRTSAPKEFSPGSNRPPRSLGDLDVQRAARPIREVVALPLARQGDWVQVAFPEAGTPTYRVDAVGLGESAENQALLVKWAPPAGWIRLYARGPVEGTRVRRWSWVYFGAQD</sequence>
<reference evidence="2" key="1">
    <citation type="journal article" date="2023" name="Int. J. Syst. Evol. Microbiol.">
        <title>Mesoterricola silvestris gen. nov., sp. nov., Mesoterricola sediminis sp. nov., Geothrix oryzae sp. nov., Geothrix edaphica sp. nov., Geothrix rubra sp. nov., and Geothrix limicola sp. nov., six novel members of Acidobacteriota isolated from soils.</title>
        <authorList>
            <person name="Itoh H."/>
            <person name="Sugisawa Y."/>
            <person name="Mise K."/>
            <person name="Xu Z."/>
            <person name="Kuniyasu M."/>
            <person name="Ushijima N."/>
            <person name="Kawano K."/>
            <person name="Kobayashi E."/>
            <person name="Shiratori Y."/>
            <person name="Masuda Y."/>
            <person name="Senoo K."/>
        </authorList>
    </citation>
    <scope>NUCLEOTIDE SEQUENCE</scope>
    <source>
        <strain evidence="2">W786</strain>
    </source>
</reference>
<dbReference type="EMBL" id="AP027081">
    <property type="protein sequence ID" value="BDU78659.1"/>
    <property type="molecule type" value="Genomic_DNA"/>
</dbReference>
<feature type="region of interest" description="Disordered" evidence="1">
    <location>
        <begin position="209"/>
        <end position="228"/>
    </location>
</feature>
<name>A0AA48GYL1_9BACT</name>
<evidence type="ECO:0000313" key="3">
    <source>
        <dbReference type="Proteomes" id="UP001228113"/>
    </source>
</evidence>